<dbReference type="EC" id="2.8.2.20" evidence="2 5"/>
<dbReference type="OrthoDB" id="6020239at2759"/>
<dbReference type="GeneID" id="6759192"/>
<dbReference type="OMA" id="HVEAYCM"/>
<comment type="catalytic activity">
    <reaction evidence="4 5">
        <text>L-tyrosyl-[protein] + 3'-phosphoadenylyl sulfate = O-sulfo-L-tyrosine-[protein] + adenosine 3',5'-bisphosphate + H(+)</text>
        <dbReference type="Rhea" id="RHEA:16801"/>
        <dbReference type="Rhea" id="RHEA-COMP:10136"/>
        <dbReference type="Rhea" id="RHEA-COMP:11688"/>
        <dbReference type="ChEBI" id="CHEBI:15378"/>
        <dbReference type="ChEBI" id="CHEBI:46858"/>
        <dbReference type="ChEBI" id="CHEBI:58339"/>
        <dbReference type="ChEBI" id="CHEBI:58343"/>
        <dbReference type="ChEBI" id="CHEBI:65286"/>
        <dbReference type="EC" id="2.8.2.20"/>
    </reaction>
</comment>
<dbReference type="PANTHER" id="PTHR12788:SF8">
    <property type="entry name" value="PROTEIN-TYROSINE SULFOTRANSFERASE"/>
    <property type="match status" value="1"/>
</dbReference>
<dbReference type="PhylomeDB" id="B3SCJ6"/>
<dbReference type="InterPro" id="IPR027417">
    <property type="entry name" value="P-loop_NTPase"/>
</dbReference>
<evidence type="ECO:0000256" key="5">
    <source>
        <dbReference type="RuleBase" id="RU365018"/>
    </source>
</evidence>
<evidence type="ECO:0000256" key="7">
    <source>
        <dbReference type="SAM" id="Phobius"/>
    </source>
</evidence>
<gene>
    <name evidence="8" type="ORF">TRIADDRAFT_61995</name>
</gene>
<dbReference type="PANTHER" id="PTHR12788">
    <property type="entry name" value="PROTEIN-TYROSINE SULFOTRANSFERASE 2"/>
    <property type="match status" value="1"/>
</dbReference>
<dbReference type="GO" id="GO:0005794">
    <property type="term" value="C:Golgi apparatus"/>
    <property type="evidence" value="ECO:0000318"/>
    <property type="project" value="GO_Central"/>
</dbReference>
<evidence type="ECO:0000313" key="8">
    <source>
        <dbReference type="EMBL" id="EDV19528.1"/>
    </source>
</evidence>
<feature type="region of interest" description="Disordered" evidence="6">
    <location>
        <begin position="111"/>
        <end position="150"/>
    </location>
</feature>
<name>B3SCJ6_TRIAD</name>
<dbReference type="RefSeq" id="XP_002117960.1">
    <property type="nucleotide sequence ID" value="XM_002117924.1"/>
</dbReference>
<accession>B3SCJ6</accession>
<keyword evidence="7" id="KW-0472">Membrane</keyword>
<dbReference type="GO" id="GO:0008146">
    <property type="term" value="F:sulfotransferase activity"/>
    <property type="evidence" value="ECO:0000318"/>
    <property type="project" value="GO_Central"/>
</dbReference>
<dbReference type="eggNOG" id="ENOG502SF0U">
    <property type="taxonomic scope" value="Eukaryota"/>
</dbReference>
<dbReference type="EMBL" id="DS985271">
    <property type="protein sequence ID" value="EDV19528.1"/>
    <property type="molecule type" value="Genomic_DNA"/>
</dbReference>
<keyword evidence="9" id="KW-1185">Reference proteome</keyword>
<dbReference type="Proteomes" id="UP000009022">
    <property type="component" value="Unassembled WGS sequence"/>
</dbReference>
<feature type="compositionally biased region" description="Polar residues" evidence="6">
    <location>
        <begin position="112"/>
        <end position="131"/>
    </location>
</feature>
<evidence type="ECO:0000256" key="3">
    <source>
        <dbReference type="ARBA" id="ARBA00022679"/>
    </source>
</evidence>
<dbReference type="GO" id="GO:0008476">
    <property type="term" value="F:protein-tyrosine sulfotransferase activity"/>
    <property type="evidence" value="ECO:0007669"/>
    <property type="project" value="UniProtKB-EC"/>
</dbReference>
<evidence type="ECO:0000256" key="1">
    <source>
        <dbReference type="ARBA" id="ARBA00009988"/>
    </source>
</evidence>
<evidence type="ECO:0000313" key="9">
    <source>
        <dbReference type="Proteomes" id="UP000009022"/>
    </source>
</evidence>
<evidence type="ECO:0000256" key="6">
    <source>
        <dbReference type="SAM" id="MobiDB-lite"/>
    </source>
</evidence>
<dbReference type="InParanoid" id="B3SCJ6"/>
<feature type="region of interest" description="Disordered" evidence="6">
    <location>
        <begin position="158"/>
        <end position="177"/>
    </location>
</feature>
<proteinExistence type="inferred from homology"/>
<sequence length="467" mass="53772">MVILVRRRLARLARYSLTAIFLSLLLTAIITISYLNISYLCRIGKNNLDADFNVPAEINVALEYRGVETHSMMISYATLIIVDLERTSSLGYVAKPTRPTSVKIALKEDGFSNENSNPINQEDENTVQQGASKEKHEEHHRNINEFKRNDDIVIKANSNQGIKNTRTGSKNKNSLGLPSPSDYNQLKSFVLFCGFPRSGQSLVGAIMDAHPHMTIAHDFNILGGWSKNLSWRNDKKDLYRALYERSRDRNGNRKKLAGNRRNFFVPKLYQGTFQDYIQIIGDMSGQRLTQAYVKDFNKAKRNVDSIRHFIGMPIKFIMVLRNPFDTIATQVLRTLKAKARKKASKMQDTNLSEADQVNLTKVLLNKRIRAYLKAVEANKKIYRMYKNQTLILYLNEIVNSPDTEITKICNFLGIQCSKKYISLCSDIVNEQQSITRKQIQWTEHQKDMILNKISKTKWLRKFKFIDT</sequence>
<evidence type="ECO:0000256" key="4">
    <source>
        <dbReference type="ARBA" id="ARBA00048460"/>
    </source>
</evidence>
<reference evidence="8 9" key="1">
    <citation type="journal article" date="2008" name="Nature">
        <title>The Trichoplax genome and the nature of placozoans.</title>
        <authorList>
            <person name="Srivastava M."/>
            <person name="Begovic E."/>
            <person name="Chapman J."/>
            <person name="Putnam N.H."/>
            <person name="Hellsten U."/>
            <person name="Kawashima T."/>
            <person name="Kuo A."/>
            <person name="Mitros T."/>
            <person name="Salamov A."/>
            <person name="Carpenter M.L."/>
            <person name="Signorovitch A.Y."/>
            <person name="Moreno M.A."/>
            <person name="Kamm K."/>
            <person name="Grimwood J."/>
            <person name="Schmutz J."/>
            <person name="Shapiro H."/>
            <person name="Grigoriev I.V."/>
            <person name="Buss L.W."/>
            <person name="Schierwater B."/>
            <person name="Dellaporta S.L."/>
            <person name="Rokhsar D.S."/>
        </authorList>
    </citation>
    <scope>NUCLEOTIDE SEQUENCE [LARGE SCALE GENOMIC DNA]</scope>
    <source>
        <strain evidence="8 9">Grell-BS-1999</strain>
    </source>
</reference>
<dbReference type="Gene3D" id="3.40.50.300">
    <property type="entry name" value="P-loop containing nucleotide triphosphate hydrolases"/>
    <property type="match status" value="1"/>
</dbReference>
<evidence type="ECO:0000256" key="2">
    <source>
        <dbReference type="ARBA" id="ARBA00013262"/>
    </source>
</evidence>
<organism evidence="8 9">
    <name type="scientific">Trichoplax adhaerens</name>
    <name type="common">Trichoplax reptans</name>
    <dbReference type="NCBI Taxonomy" id="10228"/>
    <lineage>
        <taxon>Eukaryota</taxon>
        <taxon>Metazoa</taxon>
        <taxon>Placozoa</taxon>
        <taxon>Uniplacotomia</taxon>
        <taxon>Trichoplacea</taxon>
        <taxon>Trichoplacidae</taxon>
        <taxon>Trichoplax</taxon>
    </lineage>
</organism>
<comment type="function">
    <text evidence="5">Catalyzes the O-sulfation of tyrosine residues within acidic motifs of polypeptides, using 3'-phosphoadenylyl sulfate (PAPS) as cosubstrate.</text>
</comment>
<dbReference type="Pfam" id="PF13469">
    <property type="entry name" value="Sulfotransfer_3"/>
    <property type="match status" value="1"/>
</dbReference>
<keyword evidence="3 5" id="KW-0808">Transferase</keyword>
<protein>
    <recommendedName>
        <fullName evidence="2 5">Protein-tyrosine sulfotransferase</fullName>
        <ecNumber evidence="2 5">2.8.2.20</ecNumber>
    </recommendedName>
</protein>
<keyword evidence="7" id="KW-1133">Transmembrane helix</keyword>
<dbReference type="KEGG" id="tad:TRIADDRAFT_61995"/>
<dbReference type="InterPro" id="IPR026634">
    <property type="entry name" value="TPST-like"/>
</dbReference>
<dbReference type="SUPFAM" id="SSF52540">
    <property type="entry name" value="P-loop containing nucleoside triphosphate hydrolases"/>
    <property type="match status" value="1"/>
</dbReference>
<dbReference type="CTD" id="6759192"/>
<feature type="transmembrane region" description="Helical" evidence="7">
    <location>
        <begin position="12"/>
        <end position="35"/>
    </location>
</feature>
<keyword evidence="7" id="KW-0812">Transmembrane</keyword>
<comment type="similarity">
    <text evidence="1 5">Belongs to the protein sulfotransferase family.</text>
</comment>
<dbReference type="HOGENOM" id="CLU_585728_0_0_1"/>
<dbReference type="AlphaFoldDB" id="B3SCJ6"/>
<feature type="compositionally biased region" description="Basic and acidic residues" evidence="6">
    <location>
        <begin position="132"/>
        <end position="150"/>
    </location>
</feature>